<keyword evidence="1" id="KW-0328">Glycosyltransferase</keyword>
<dbReference type="GO" id="GO:0003950">
    <property type="term" value="F:NAD+ poly-ADP-ribosyltransferase activity"/>
    <property type="evidence" value="ECO:0007669"/>
    <property type="project" value="UniProtKB-UniRule"/>
</dbReference>
<gene>
    <name evidence="3" type="ORF">KIPB_002387</name>
</gene>
<accession>A0A9K3CSN7</accession>
<dbReference type="GO" id="GO:1990404">
    <property type="term" value="F:NAD+-protein mono-ADP-ribosyltransferase activity"/>
    <property type="evidence" value="ECO:0007669"/>
    <property type="project" value="TreeGrafter"/>
</dbReference>
<dbReference type="Pfam" id="PF00644">
    <property type="entry name" value="PARP"/>
    <property type="match status" value="1"/>
</dbReference>
<dbReference type="SUPFAM" id="SSF48403">
    <property type="entry name" value="Ankyrin repeat"/>
    <property type="match status" value="1"/>
</dbReference>
<dbReference type="EMBL" id="BDIP01000391">
    <property type="protein sequence ID" value="GIQ81430.1"/>
    <property type="molecule type" value="Genomic_DNA"/>
</dbReference>
<keyword evidence="1" id="KW-0808">Transferase</keyword>
<feature type="domain" description="PARP catalytic" evidence="2">
    <location>
        <begin position="773"/>
        <end position="989"/>
    </location>
</feature>
<evidence type="ECO:0000313" key="4">
    <source>
        <dbReference type="Proteomes" id="UP000265618"/>
    </source>
</evidence>
<organism evidence="3 4">
    <name type="scientific">Kipferlia bialata</name>
    <dbReference type="NCBI Taxonomy" id="797122"/>
    <lineage>
        <taxon>Eukaryota</taxon>
        <taxon>Metamonada</taxon>
        <taxon>Carpediemonas-like organisms</taxon>
        <taxon>Kipferlia</taxon>
    </lineage>
</organism>
<dbReference type="Proteomes" id="UP000265618">
    <property type="component" value="Unassembled WGS sequence"/>
</dbReference>
<dbReference type="SUPFAM" id="SSF56399">
    <property type="entry name" value="ADP-ribosylation"/>
    <property type="match status" value="1"/>
</dbReference>
<dbReference type="InterPro" id="IPR036770">
    <property type="entry name" value="Ankyrin_rpt-contain_sf"/>
</dbReference>
<dbReference type="Gene3D" id="3.90.228.10">
    <property type="match status" value="1"/>
</dbReference>
<sequence length="989" mass="109677">MPSAGLGSMSPEKVAASVPNLDPSWKEHVIADKVHTFVAKNKLFDKFPRREAHVIMLACLAHSSWHTMALCIQKFPDIPLEGPAYLVSPSVFRDMLERAHPVVVRAYLANTALERESLHRDTAGENAYLSALRNKEPKSVCRILYSLMACRYGSASLLQWLHEHGMSSTAINRYGETPFHCFCHHNRSERGLIYLHSVGLTSTGKNKKNGDAPFHKALHLASDSQDCNAHPVSLFFVQLLHRYGLMSEELDGIGRHPLYLSHTANNIPVTRYLYTELGYRHHSVTQKDIDALEPTFVPFRHYPCLFTHDLYHLVRPLDEESTRTLLLDLYTLTGRLDGGDKIAIAASCDGDELGPQEGSLRLLKFAVCLGGQDPFDGSLPTPRFDSEGTMTCRYMVEFPVVLAEVKGALRSVFNHSKLTLCLFGMDSTITTLMVEDIVGTVPICEVIDGQILPRVNDNCIRNARGHQLSLSLSQRAKEAGYLPELGCPSFANAATLTASANGLVMLAGTLFPGAGFAQLQQTHDFYLRAASDVALTASSVAILHREGLLSNVVNITKGHLVELWLGTECKGLSEDVDEPLVLYSVTKQILFNLKPEDAHRVMLLAGKIAEGDPLSCQNFPARFDLDQCAIIVETQVLSIMSIVAGAKHIHTLDFALPSVLKLLHSLEDYRSIELWPNLHDPYETVHGYSETLKRDHRAELLDVYAKLLTAASSALGKSVLAESTAVATAIDLHIAKHPDQSKACDLSRLARLYFSDHKTMPQVAGNRFQTLFNSVPQYWDPSLSGTVKRDATPAELVMLDKAFQECGGKGKVHAAQHITNMKLYRLYATRRKMVAAAPGPINSTFPLNTRNVSLASYAELSPAANEALFFHGTRNMDTAEIIMDQGFDPRLGRGYFGHGAYFADDPRKASKYSHVIDSEGRKGLLVSRVCLGRNPFQTSTADKKLERPPAVEGVPGTCVIASEFKKYREYIVYQRVLAYPEWIIWVQWK</sequence>
<dbReference type="OrthoDB" id="411019at2759"/>
<comment type="caution">
    <text evidence="3">The sequence shown here is derived from an EMBL/GenBank/DDBJ whole genome shotgun (WGS) entry which is preliminary data.</text>
</comment>
<reference evidence="3 4" key="1">
    <citation type="journal article" date="2018" name="PLoS ONE">
        <title>The draft genome of Kipferlia bialata reveals reductive genome evolution in fornicate parasites.</title>
        <authorList>
            <person name="Tanifuji G."/>
            <person name="Takabayashi S."/>
            <person name="Kume K."/>
            <person name="Takagi M."/>
            <person name="Nakayama T."/>
            <person name="Kamikawa R."/>
            <person name="Inagaki Y."/>
            <person name="Hashimoto T."/>
        </authorList>
    </citation>
    <scope>NUCLEOTIDE SEQUENCE [LARGE SCALE GENOMIC DNA]</scope>
    <source>
        <strain evidence="3">NY0173</strain>
    </source>
</reference>
<dbReference type="PANTHER" id="PTHR45740:SF2">
    <property type="entry name" value="POLY [ADP-RIBOSE] POLYMERASE"/>
    <property type="match status" value="1"/>
</dbReference>
<dbReference type="Gene3D" id="1.25.40.20">
    <property type="entry name" value="Ankyrin repeat-containing domain"/>
    <property type="match status" value="1"/>
</dbReference>
<evidence type="ECO:0000256" key="1">
    <source>
        <dbReference type="RuleBase" id="RU362114"/>
    </source>
</evidence>
<dbReference type="InterPro" id="IPR051712">
    <property type="entry name" value="ARTD-AVP"/>
</dbReference>
<dbReference type="PANTHER" id="PTHR45740">
    <property type="entry name" value="POLY [ADP-RIBOSE] POLYMERASE"/>
    <property type="match status" value="1"/>
</dbReference>
<dbReference type="AlphaFoldDB" id="A0A9K3CSN7"/>
<dbReference type="InterPro" id="IPR002110">
    <property type="entry name" value="Ankyrin_rpt"/>
</dbReference>
<dbReference type="InterPro" id="IPR012317">
    <property type="entry name" value="Poly(ADP-ribose)pol_cat_dom"/>
</dbReference>
<evidence type="ECO:0000313" key="3">
    <source>
        <dbReference type="EMBL" id="GIQ81430.1"/>
    </source>
</evidence>
<name>A0A9K3CSN7_9EUKA</name>
<dbReference type="PROSITE" id="PS51059">
    <property type="entry name" value="PARP_CATALYTIC"/>
    <property type="match status" value="1"/>
</dbReference>
<protein>
    <recommendedName>
        <fullName evidence="1">Poly [ADP-ribose] polymerase</fullName>
        <shortName evidence="1">PARP</shortName>
        <ecNumber evidence="1">2.4.2.-</ecNumber>
    </recommendedName>
</protein>
<proteinExistence type="predicted"/>
<keyword evidence="4" id="KW-1185">Reference proteome</keyword>
<dbReference type="GO" id="GO:0005634">
    <property type="term" value="C:nucleus"/>
    <property type="evidence" value="ECO:0007669"/>
    <property type="project" value="TreeGrafter"/>
</dbReference>
<dbReference type="EC" id="2.4.2.-" evidence="1"/>
<dbReference type="Pfam" id="PF13637">
    <property type="entry name" value="Ank_4"/>
    <property type="match status" value="1"/>
</dbReference>
<evidence type="ECO:0000259" key="2">
    <source>
        <dbReference type="PROSITE" id="PS51059"/>
    </source>
</evidence>
<keyword evidence="1" id="KW-0520">NAD</keyword>